<evidence type="ECO:0000313" key="3">
    <source>
        <dbReference type="Proteomes" id="UP000606922"/>
    </source>
</evidence>
<dbReference type="PANTHER" id="PTHR35010">
    <property type="entry name" value="BLL4672 PROTEIN-RELATED"/>
    <property type="match status" value="1"/>
</dbReference>
<dbReference type="InterPro" id="IPR010982">
    <property type="entry name" value="Lambda_DNA-bd_dom_sf"/>
</dbReference>
<name>A0A916SJC0_9MICO</name>
<evidence type="ECO:0000313" key="2">
    <source>
        <dbReference type="EMBL" id="GGB00471.1"/>
    </source>
</evidence>
<dbReference type="Gene3D" id="3.30.450.180">
    <property type="match status" value="1"/>
</dbReference>
<reference evidence="2" key="2">
    <citation type="submission" date="2020-09" db="EMBL/GenBank/DDBJ databases">
        <authorList>
            <person name="Sun Q."/>
            <person name="Zhou Y."/>
        </authorList>
    </citation>
    <scope>NUCLEOTIDE SEQUENCE</scope>
    <source>
        <strain evidence="2">CGMCC 1.12813</strain>
    </source>
</reference>
<reference evidence="2" key="1">
    <citation type="journal article" date="2014" name="Int. J. Syst. Evol. Microbiol.">
        <title>Complete genome sequence of Corynebacterium casei LMG S-19264T (=DSM 44701T), isolated from a smear-ripened cheese.</title>
        <authorList>
            <consortium name="US DOE Joint Genome Institute (JGI-PGF)"/>
            <person name="Walter F."/>
            <person name="Albersmeier A."/>
            <person name="Kalinowski J."/>
            <person name="Ruckert C."/>
        </authorList>
    </citation>
    <scope>NUCLEOTIDE SEQUENCE</scope>
    <source>
        <strain evidence="2">CGMCC 1.12813</strain>
    </source>
</reference>
<sequence length="302" mass="32874">MDCEYHHPRARRVETEAMNDVAPHELAVILRAWRDRLAPEAAGMPRGSGRRAPGLRREELASLAGVSVDYLVRLEQGRSTSPSPQVLAAIARALRLTNEERDHLYRVAGAAVPTSADVPRHLTPSIQRIVDRLGDTPAAVFSATWDLISWNPLWAALQGDPSLYSGRAANVAWRVFMSGENPEIIQSVEEADNFEHDLAADLRSASGRYPNDRALAELIATLLKSSPRFADLWSCARVATHLSSKKIVHTAMVGPIALDCDVLMVPGSDLRVVVYTAEPGSTDAARLDLLRVAGLQQLTPAG</sequence>
<keyword evidence="3" id="KW-1185">Reference proteome</keyword>
<feature type="domain" description="HTH cro/C1-type" evidence="1">
    <location>
        <begin position="50"/>
        <end position="101"/>
    </location>
</feature>
<evidence type="ECO:0000259" key="1">
    <source>
        <dbReference type="PROSITE" id="PS50943"/>
    </source>
</evidence>
<dbReference type="InterPro" id="IPR001387">
    <property type="entry name" value="Cro/C1-type_HTH"/>
</dbReference>
<dbReference type="InterPro" id="IPR041413">
    <property type="entry name" value="MLTR_LBD"/>
</dbReference>
<dbReference type="PANTHER" id="PTHR35010:SF2">
    <property type="entry name" value="BLL4672 PROTEIN"/>
    <property type="match status" value="1"/>
</dbReference>
<dbReference type="EMBL" id="BMGB01000001">
    <property type="protein sequence ID" value="GGB00471.1"/>
    <property type="molecule type" value="Genomic_DNA"/>
</dbReference>
<dbReference type="Proteomes" id="UP000606922">
    <property type="component" value="Unassembled WGS sequence"/>
</dbReference>
<dbReference type="PROSITE" id="PS50943">
    <property type="entry name" value="HTH_CROC1"/>
    <property type="match status" value="1"/>
</dbReference>
<dbReference type="Pfam" id="PF17765">
    <property type="entry name" value="MLTR_LBD"/>
    <property type="match status" value="1"/>
</dbReference>
<proteinExistence type="predicted"/>
<dbReference type="SMART" id="SM00530">
    <property type="entry name" value="HTH_XRE"/>
    <property type="match status" value="1"/>
</dbReference>
<dbReference type="SUPFAM" id="SSF47413">
    <property type="entry name" value="lambda repressor-like DNA-binding domains"/>
    <property type="match status" value="1"/>
</dbReference>
<comment type="caution">
    <text evidence="2">The sequence shown here is derived from an EMBL/GenBank/DDBJ whole genome shotgun (WGS) entry which is preliminary data.</text>
</comment>
<organism evidence="2 3">
    <name type="scientific">Conyzicola nivalis</name>
    <dbReference type="NCBI Taxonomy" id="1477021"/>
    <lineage>
        <taxon>Bacteria</taxon>
        <taxon>Bacillati</taxon>
        <taxon>Actinomycetota</taxon>
        <taxon>Actinomycetes</taxon>
        <taxon>Micrococcales</taxon>
        <taxon>Microbacteriaceae</taxon>
        <taxon>Conyzicola</taxon>
    </lineage>
</organism>
<dbReference type="GO" id="GO:0003677">
    <property type="term" value="F:DNA binding"/>
    <property type="evidence" value="ECO:0007669"/>
    <property type="project" value="InterPro"/>
</dbReference>
<dbReference type="Pfam" id="PF13560">
    <property type="entry name" value="HTH_31"/>
    <property type="match status" value="1"/>
</dbReference>
<dbReference type="AlphaFoldDB" id="A0A916SJC0"/>
<protein>
    <submittedName>
        <fullName evidence="2">Transcriptional regulator</fullName>
    </submittedName>
</protein>
<dbReference type="CDD" id="cd00093">
    <property type="entry name" value="HTH_XRE"/>
    <property type="match status" value="1"/>
</dbReference>
<accession>A0A916SJC0</accession>
<dbReference type="Gene3D" id="1.10.260.40">
    <property type="entry name" value="lambda repressor-like DNA-binding domains"/>
    <property type="match status" value="1"/>
</dbReference>
<gene>
    <name evidence="2" type="ORF">GCM10010979_13690</name>
</gene>